<comment type="caution">
    <text evidence="2">The sequence shown here is derived from an EMBL/GenBank/DDBJ whole genome shotgun (WGS) entry which is preliminary data.</text>
</comment>
<gene>
    <name evidence="2" type="ORF">L249_7910</name>
</gene>
<dbReference type="EMBL" id="LKCN02000005">
    <property type="protein sequence ID" value="RCI14116.1"/>
    <property type="molecule type" value="Genomic_DNA"/>
</dbReference>
<evidence type="ECO:0000256" key="1">
    <source>
        <dbReference type="SAM" id="MobiDB-lite"/>
    </source>
</evidence>
<reference evidence="2 3" key="1">
    <citation type="journal article" date="2015" name="BMC Genomics">
        <title>Insights from the genome of Ophiocordyceps polyrhachis-furcata to pathogenicity and host specificity in insect fungi.</title>
        <authorList>
            <person name="Wichadakul D."/>
            <person name="Kobmoo N."/>
            <person name="Ingsriswang S."/>
            <person name="Tangphatsornruang S."/>
            <person name="Chantasingh D."/>
            <person name="Luangsa-ard J.J."/>
            <person name="Eurwilaichitr L."/>
        </authorList>
    </citation>
    <scope>NUCLEOTIDE SEQUENCE [LARGE SCALE GENOMIC DNA]</scope>
    <source>
        <strain evidence="2 3">BCC 54312</strain>
    </source>
</reference>
<organism evidence="2 3">
    <name type="scientific">Ophiocordyceps polyrhachis-furcata BCC 54312</name>
    <dbReference type="NCBI Taxonomy" id="1330021"/>
    <lineage>
        <taxon>Eukaryota</taxon>
        <taxon>Fungi</taxon>
        <taxon>Dikarya</taxon>
        <taxon>Ascomycota</taxon>
        <taxon>Pezizomycotina</taxon>
        <taxon>Sordariomycetes</taxon>
        <taxon>Hypocreomycetidae</taxon>
        <taxon>Hypocreales</taxon>
        <taxon>Ophiocordycipitaceae</taxon>
        <taxon>Ophiocordyceps</taxon>
    </lineage>
</organism>
<feature type="compositionally biased region" description="Basic residues" evidence="1">
    <location>
        <begin position="1"/>
        <end position="12"/>
    </location>
</feature>
<dbReference type="OrthoDB" id="4159838at2759"/>
<feature type="region of interest" description="Disordered" evidence="1">
    <location>
        <begin position="597"/>
        <end position="660"/>
    </location>
</feature>
<evidence type="ECO:0000313" key="2">
    <source>
        <dbReference type="EMBL" id="RCI14116.1"/>
    </source>
</evidence>
<accession>A0A367LI52</accession>
<feature type="compositionally biased region" description="Basic residues" evidence="1">
    <location>
        <begin position="39"/>
        <end position="50"/>
    </location>
</feature>
<name>A0A367LI52_9HYPO</name>
<feature type="compositionally biased region" description="Basic residues" evidence="1">
    <location>
        <begin position="605"/>
        <end position="616"/>
    </location>
</feature>
<sequence>MEQCKHTKRLRKLVNDDRYPPSDRQKRPHRDDGQSQAPKRPRFTYGRRRPTSFSGVEPPYATVTTPPRFVRPWGAPIDPGNSSPTSVPFDMTTPVWRKIREQPDTPICVDTSPSRAAQSERDLYDWRHEINCLRSTVSEERFRTYEAIFFSLDGLLRSTASGAQEPHRRSLLSICLRNIPACIANIEAYDMYIAKVNGRRSMWDVSHVSSDLYEQLEALGSSNSGWRPMKLALRAHAIWQLSESVKEGLLEPKFVRLLIKLCLRLEFREEAGQLCSCVTAALPAPRSALSSMAENQQLLPLHEILKSIEGERPPGAALLSASSLASRGLLPVSWLSAQAFSALWKLSLEFITIRNMGPVLITHWPVDREKVFIRFIAGAVVAATTETTSRGVGREQRRRRGWRRVQYLLELCLAELRYQKGLRRRQHPSYDEGQFIILLARYLVATDSPFSDLTFQLQSKAELSQLAQGTNGKAASQRYCHQAATILARIAHYRSRSSAVPGREVVADLCAKLDNLGLGGYFGRGLRTDVAFLLAQQTKDLRDLAFAESLPSAGADGYVSTVFPGWHWEEGISEWVLPTHEGNSAVNNAVDGTSRQVTDSSVCLNRRHSRKTKNSRNKFAPGNAPGLGQSKFPSSTSQVRRKSLKLLRPSPSGDDRDDLI</sequence>
<evidence type="ECO:0000313" key="3">
    <source>
        <dbReference type="Proteomes" id="UP000253664"/>
    </source>
</evidence>
<feature type="compositionally biased region" description="Basic and acidic residues" evidence="1">
    <location>
        <begin position="13"/>
        <end position="33"/>
    </location>
</feature>
<keyword evidence="3" id="KW-1185">Reference proteome</keyword>
<dbReference type="Proteomes" id="UP000253664">
    <property type="component" value="Unassembled WGS sequence"/>
</dbReference>
<dbReference type="AlphaFoldDB" id="A0A367LI52"/>
<protein>
    <submittedName>
        <fullName evidence="2">Uncharacterized protein</fullName>
    </submittedName>
</protein>
<proteinExistence type="predicted"/>
<feature type="region of interest" description="Disordered" evidence="1">
    <location>
        <begin position="1"/>
        <end position="67"/>
    </location>
</feature>